<evidence type="ECO:0000256" key="1">
    <source>
        <dbReference type="ARBA" id="ARBA00004173"/>
    </source>
</evidence>
<dbReference type="Proteomes" id="UP000504606">
    <property type="component" value="Unplaced"/>
</dbReference>
<keyword evidence="4" id="KW-0496">Mitochondrion</keyword>
<organism evidence="8 9">
    <name type="scientific">Frankliniella occidentalis</name>
    <name type="common">Western flower thrips</name>
    <name type="synonym">Euthrips occidentalis</name>
    <dbReference type="NCBI Taxonomy" id="133901"/>
    <lineage>
        <taxon>Eukaryota</taxon>
        <taxon>Metazoa</taxon>
        <taxon>Ecdysozoa</taxon>
        <taxon>Arthropoda</taxon>
        <taxon>Hexapoda</taxon>
        <taxon>Insecta</taxon>
        <taxon>Pterygota</taxon>
        <taxon>Neoptera</taxon>
        <taxon>Paraneoptera</taxon>
        <taxon>Thysanoptera</taxon>
        <taxon>Terebrantia</taxon>
        <taxon>Thripoidea</taxon>
        <taxon>Thripidae</taxon>
        <taxon>Frankliniella</taxon>
    </lineage>
</organism>
<keyword evidence="3" id="KW-0809">Transit peptide</keyword>
<dbReference type="GO" id="GO:0005739">
    <property type="term" value="C:mitochondrion"/>
    <property type="evidence" value="ECO:0007669"/>
    <property type="project" value="UniProtKB-SubCell"/>
</dbReference>
<keyword evidence="8" id="KW-1185">Reference proteome</keyword>
<evidence type="ECO:0000256" key="6">
    <source>
        <dbReference type="ARBA" id="ARBA00044735"/>
    </source>
</evidence>
<evidence type="ECO:0000259" key="7">
    <source>
        <dbReference type="Pfam" id="PF05347"/>
    </source>
</evidence>
<dbReference type="AlphaFoldDB" id="A0A6J1S641"/>
<evidence type="ECO:0000256" key="5">
    <source>
        <dbReference type="ARBA" id="ARBA00026235"/>
    </source>
</evidence>
<feature type="domain" description="Complex 1 LYR protein" evidence="7">
    <location>
        <begin position="19"/>
        <end position="77"/>
    </location>
</feature>
<evidence type="ECO:0000256" key="3">
    <source>
        <dbReference type="ARBA" id="ARBA00022946"/>
    </source>
</evidence>
<evidence type="ECO:0000256" key="2">
    <source>
        <dbReference type="ARBA" id="ARBA00009508"/>
    </source>
</evidence>
<gene>
    <name evidence="9" type="primary">LOC113203938</name>
</gene>
<name>A0A6J1S641_FRAOC</name>
<comment type="function">
    <text evidence="6">Involved in efficient integration of the N-module into mitochondrial respiratory chain complex I.</text>
</comment>
<comment type="subcellular location">
    <subcellularLocation>
        <location evidence="1">Mitochondrion</location>
    </subcellularLocation>
</comment>
<proteinExistence type="inferred from homology"/>
<dbReference type="OrthoDB" id="74240at2759"/>
<accession>A0A6J1S641</accession>
<sequence length="87" mass="10406">MASKIPRNAMSLKQFMLHQEVLKLYRSFLRSIREVESPSDRQQLREWVQTDFRKHRHETDEITIRNLVVNGERALKELQQSLALSRS</sequence>
<dbReference type="InterPro" id="IPR008011">
    <property type="entry name" value="Complex1_LYR_dom"/>
</dbReference>
<dbReference type="KEGG" id="foc:113203938"/>
<reference evidence="9" key="1">
    <citation type="submission" date="2025-08" db="UniProtKB">
        <authorList>
            <consortium name="RefSeq"/>
        </authorList>
    </citation>
    <scope>IDENTIFICATION</scope>
    <source>
        <tissue evidence="9">Whole organism</tissue>
    </source>
</reference>
<dbReference type="PANTHER" id="PTHR13675:SF0">
    <property type="entry name" value="LYR MOTIF-CONTAINING PROTEIN 2"/>
    <property type="match status" value="1"/>
</dbReference>
<evidence type="ECO:0000313" key="9">
    <source>
        <dbReference type="RefSeq" id="XP_026274680.1"/>
    </source>
</evidence>
<evidence type="ECO:0000256" key="4">
    <source>
        <dbReference type="ARBA" id="ARBA00023128"/>
    </source>
</evidence>
<evidence type="ECO:0000313" key="8">
    <source>
        <dbReference type="Proteomes" id="UP000504606"/>
    </source>
</evidence>
<protein>
    <recommendedName>
        <fullName evidence="5">LYR motif-containing protein 2</fullName>
    </recommendedName>
</protein>
<dbReference type="GeneID" id="113203938"/>
<dbReference type="Pfam" id="PF05347">
    <property type="entry name" value="Complex1_LYR"/>
    <property type="match status" value="1"/>
</dbReference>
<dbReference type="PANTHER" id="PTHR13675">
    <property type="entry name" value="LYR MOTIF-CONTAINING PROTEIN 2"/>
    <property type="match status" value="1"/>
</dbReference>
<dbReference type="RefSeq" id="XP_026274680.1">
    <property type="nucleotide sequence ID" value="XM_026418895.2"/>
</dbReference>
<dbReference type="InterPro" id="IPR045293">
    <property type="entry name" value="Complex1_LYR_LYRM2"/>
</dbReference>
<comment type="similarity">
    <text evidence="2">Belongs to the complex I LYR family.</text>
</comment>
<dbReference type="CDD" id="cd20262">
    <property type="entry name" value="Complex1_LYR_LYRM2"/>
    <property type="match status" value="1"/>
</dbReference>